<dbReference type="STRING" id="4072.A0A2G2YHC6"/>
<dbReference type="InterPro" id="IPR018247">
    <property type="entry name" value="EF_Hand_1_Ca_BS"/>
</dbReference>
<dbReference type="InterPro" id="IPR002048">
    <property type="entry name" value="EF_hand_dom"/>
</dbReference>
<dbReference type="InterPro" id="IPR011992">
    <property type="entry name" value="EF-hand-dom_pair"/>
</dbReference>
<dbReference type="Gramene" id="PHT68981">
    <property type="protein sequence ID" value="PHT68981"/>
    <property type="gene ID" value="T459_28468"/>
</dbReference>
<gene>
    <name evidence="3" type="ORF">T459_28468</name>
</gene>
<reference evidence="3 4" key="1">
    <citation type="journal article" date="2014" name="Nat. Genet.">
        <title>Genome sequence of the hot pepper provides insights into the evolution of pungency in Capsicum species.</title>
        <authorList>
            <person name="Kim S."/>
            <person name="Park M."/>
            <person name="Yeom S.I."/>
            <person name="Kim Y.M."/>
            <person name="Lee J.M."/>
            <person name="Lee H.A."/>
            <person name="Seo E."/>
            <person name="Choi J."/>
            <person name="Cheong K."/>
            <person name="Kim K.T."/>
            <person name="Jung K."/>
            <person name="Lee G.W."/>
            <person name="Oh S.K."/>
            <person name="Bae C."/>
            <person name="Kim S.B."/>
            <person name="Lee H.Y."/>
            <person name="Kim S.Y."/>
            <person name="Kim M.S."/>
            <person name="Kang B.C."/>
            <person name="Jo Y.D."/>
            <person name="Yang H.B."/>
            <person name="Jeong H.J."/>
            <person name="Kang W.H."/>
            <person name="Kwon J.K."/>
            <person name="Shin C."/>
            <person name="Lim J.Y."/>
            <person name="Park J.H."/>
            <person name="Huh J.H."/>
            <person name="Kim J.S."/>
            <person name="Kim B.D."/>
            <person name="Cohen O."/>
            <person name="Paran I."/>
            <person name="Suh M.C."/>
            <person name="Lee S.B."/>
            <person name="Kim Y.K."/>
            <person name="Shin Y."/>
            <person name="Noh S.J."/>
            <person name="Park J."/>
            <person name="Seo Y.S."/>
            <person name="Kwon S.Y."/>
            <person name="Kim H.A."/>
            <person name="Park J.M."/>
            <person name="Kim H.J."/>
            <person name="Choi S.B."/>
            <person name="Bosland P.W."/>
            <person name="Reeves G."/>
            <person name="Jo S.H."/>
            <person name="Lee B.W."/>
            <person name="Cho H.T."/>
            <person name="Choi H.S."/>
            <person name="Lee M.S."/>
            <person name="Yu Y."/>
            <person name="Do Choi Y."/>
            <person name="Park B.S."/>
            <person name="van Deynze A."/>
            <person name="Ashrafi H."/>
            <person name="Hill T."/>
            <person name="Kim W.T."/>
            <person name="Pai H.S."/>
            <person name="Ahn H.K."/>
            <person name="Yeam I."/>
            <person name="Giovannoni J.J."/>
            <person name="Rose J.K."/>
            <person name="Sorensen I."/>
            <person name="Lee S.J."/>
            <person name="Kim R.W."/>
            <person name="Choi I.Y."/>
            <person name="Choi B.S."/>
            <person name="Lim J.S."/>
            <person name="Lee Y.H."/>
            <person name="Choi D."/>
        </authorList>
    </citation>
    <scope>NUCLEOTIDE SEQUENCE [LARGE SCALE GENOMIC DNA]</scope>
    <source>
        <strain evidence="4">cv. CM334</strain>
    </source>
</reference>
<dbReference type="PROSITE" id="PS50222">
    <property type="entry name" value="EF_HAND_2"/>
    <property type="match status" value="1"/>
</dbReference>
<evidence type="ECO:0000313" key="4">
    <source>
        <dbReference type="Proteomes" id="UP000222542"/>
    </source>
</evidence>
<protein>
    <recommendedName>
        <fullName evidence="2">EF-hand domain-containing protein</fullName>
    </recommendedName>
</protein>
<name>A0A2G2YHC6_CAPAN</name>
<dbReference type="Proteomes" id="UP000222542">
    <property type="component" value="Unassembled WGS sequence"/>
</dbReference>
<accession>A0A2G2YHC6</accession>
<dbReference type="EMBL" id="AYRZ02000011">
    <property type="protein sequence ID" value="PHT68981.1"/>
    <property type="molecule type" value="Genomic_DNA"/>
</dbReference>
<organism evidence="3 4">
    <name type="scientific">Capsicum annuum</name>
    <name type="common">Capsicum pepper</name>
    <dbReference type="NCBI Taxonomy" id="4072"/>
    <lineage>
        <taxon>Eukaryota</taxon>
        <taxon>Viridiplantae</taxon>
        <taxon>Streptophyta</taxon>
        <taxon>Embryophyta</taxon>
        <taxon>Tracheophyta</taxon>
        <taxon>Spermatophyta</taxon>
        <taxon>Magnoliopsida</taxon>
        <taxon>eudicotyledons</taxon>
        <taxon>Gunneridae</taxon>
        <taxon>Pentapetalae</taxon>
        <taxon>asterids</taxon>
        <taxon>lamiids</taxon>
        <taxon>Solanales</taxon>
        <taxon>Solanaceae</taxon>
        <taxon>Solanoideae</taxon>
        <taxon>Capsiceae</taxon>
        <taxon>Capsicum</taxon>
    </lineage>
</organism>
<dbReference type="AlphaFoldDB" id="A0A2G2YHC6"/>
<evidence type="ECO:0000313" key="3">
    <source>
        <dbReference type="EMBL" id="PHT68981.1"/>
    </source>
</evidence>
<feature type="domain" description="EF-hand" evidence="2">
    <location>
        <begin position="1"/>
        <end position="35"/>
    </location>
</feature>
<keyword evidence="4" id="KW-1185">Reference proteome</keyword>
<evidence type="ECO:0000259" key="2">
    <source>
        <dbReference type="PROSITE" id="PS50222"/>
    </source>
</evidence>
<reference evidence="3 4" key="2">
    <citation type="journal article" date="2017" name="Genome Biol.">
        <title>New reference genome sequences of hot pepper reveal the massive evolution of plant disease-resistance genes by retroduplication.</title>
        <authorList>
            <person name="Kim S."/>
            <person name="Park J."/>
            <person name="Yeom S.I."/>
            <person name="Kim Y.M."/>
            <person name="Seo E."/>
            <person name="Kim K.T."/>
            <person name="Kim M.S."/>
            <person name="Lee J.M."/>
            <person name="Cheong K."/>
            <person name="Shin H.S."/>
            <person name="Kim S.B."/>
            <person name="Han K."/>
            <person name="Lee J."/>
            <person name="Park M."/>
            <person name="Lee H.A."/>
            <person name="Lee H.Y."/>
            <person name="Lee Y."/>
            <person name="Oh S."/>
            <person name="Lee J.H."/>
            <person name="Choi E."/>
            <person name="Choi E."/>
            <person name="Lee S.E."/>
            <person name="Jeon J."/>
            <person name="Kim H."/>
            <person name="Choi G."/>
            <person name="Song H."/>
            <person name="Lee J."/>
            <person name="Lee S.C."/>
            <person name="Kwon J.K."/>
            <person name="Lee H.Y."/>
            <person name="Koo N."/>
            <person name="Hong Y."/>
            <person name="Kim R.W."/>
            <person name="Kang W.H."/>
            <person name="Huh J.H."/>
            <person name="Kang B.C."/>
            <person name="Yang T.J."/>
            <person name="Lee Y.H."/>
            <person name="Bennetzen J.L."/>
            <person name="Choi D."/>
        </authorList>
    </citation>
    <scope>NUCLEOTIDE SEQUENCE [LARGE SCALE GENOMIC DNA]</scope>
    <source>
        <strain evidence="4">cv. CM334</strain>
    </source>
</reference>
<comment type="caution">
    <text evidence="3">The sequence shown here is derived from an EMBL/GenBank/DDBJ whole genome shotgun (WGS) entry which is preliminary data.</text>
</comment>
<evidence type="ECO:0000256" key="1">
    <source>
        <dbReference type="ARBA" id="ARBA00022837"/>
    </source>
</evidence>
<dbReference type="SUPFAM" id="SSF47473">
    <property type="entry name" value="EF-hand"/>
    <property type="match status" value="1"/>
</dbReference>
<dbReference type="PROSITE" id="PS00018">
    <property type="entry name" value="EF_HAND_1"/>
    <property type="match status" value="1"/>
</dbReference>
<sequence length="121" mass="13721">MEEEAEMAVRLSDSNGDGLLGLEDFTKLMEGTEEDRNKESELIGAFGMYEDIYIYGSATRHYRDTSVKIDNWELGHQCDAVSHWKITIGKMASVAMHRYLDGPLKNDNCHLAGLRDMVMCQ</sequence>
<dbReference type="GO" id="GO:0005509">
    <property type="term" value="F:calcium ion binding"/>
    <property type="evidence" value="ECO:0007669"/>
    <property type="project" value="InterPro"/>
</dbReference>
<keyword evidence="1" id="KW-0106">Calcium</keyword>
<proteinExistence type="predicted"/>